<organism evidence="1">
    <name type="scientific">marine sediment metagenome</name>
    <dbReference type="NCBI Taxonomy" id="412755"/>
    <lineage>
        <taxon>unclassified sequences</taxon>
        <taxon>metagenomes</taxon>
        <taxon>ecological metagenomes</taxon>
    </lineage>
</organism>
<sequence>STPHHYFFYTPNTLTKIIKEAGFNILKIKEEYEMDEFIKIQKNINSMPTINDLRLVEL</sequence>
<comment type="caution">
    <text evidence="1">The sequence shown here is derived from an EMBL/GenBank/DDBJ whole genome shotgun (WGS) entry which is preliminary data.</text>
</comment>
<reference evidence="1" key="1">
    <citation type="journal article" date="2014" name="Front. Microbiol.">
        <title>High frequency of phylogenetically diverse reductive dehalogenase-homologous genes in deep subseafloor sedimentary metagenomes.</title>
        <authorList>
            <person name="Kawai M."/>
            <person name="Futagami T."/>
            <person name="Toyoda A."/>
            <person name="Takaki Y."/>
            <person name="Nishi S."/>
            <person name="Hori S."/>
            <person name="Arai W."/>
            <person name="Tsubouchi T."/>
            <person name="Morono Y."/>
            <person name="Uchiyama I."/>
            <person name="Ito T."/>
            <person name="Fujiyama A."/>
            <person name="Inagaki F."/>
            <person name="Takami H."/>
        </authorList>
    </citation>
    <scope>NUCLEOTIDE SEQUENCE</scope>
    <source>
        <strain evidence="1">Expedition CK06-06</strain>
    </source>
</reference>
<accession>X1P803</accession>
<gene>
    <name evidence="1" type="ORF">S06H3_54577</name>
</gene>
<name>X1P803_9ZZZZ</name>
<dbReference type="InterPro" id="IPR029063">
    <property type="entry name" value="SAM-dependent_MTases_sf"/>
</dbReference>
<dbReference type="EMBL" id="BARV01034927">
    <property type="protein sequence ID" value="GAI51963.1"/>
    <property type="molecule type" value="Genomic_DNA"/>
</dbReference>
<proteinExistence type="predicted"/>
<protein>
    <submittedName>
        <fullName evidence="1">Uncharacterized protein</fullName>
    </submittedName>
</protein>
<dbReference type="AlphaFoldDB" id="X1P803"/>
<dbReference type="Gene3D" id="3.40.50.150">
    <property type="entry name" value="Vaccinia Virus protein VP39"/>
    <property type="match status" value="1"/>
</dbReference>
<evidence type="ECO:0000313" key="1">
    <source>
        <dbReference type="EMBL" id="GAI51963.1"/>
    </source>
</evidence>
<feature type="non-terminal residue" evidence="1">
    <location>
        <position position="1"/>
    </location>
</feature>